<evidence type="ECO:0000256" key="5">
    <source>
        <dbReference type="ARBA" id="ARBA00023034"/>
    </source>
</evidence>
<evidence type="ECO:0000256" key="4">
    <source>
        <dbReference type="ARBA" id="ARBA00022989"/>
    </source>
</evidence>
<evidence type="ECO:0000256" key="7">
    <source>
        <dbReference type="ARBA" id="ARBA00023180"/>
    </source>
</evidence>
<comment type="caution">
    <text evidence="8">The sequence shown here is derived from an EMBL/GenBank/DDBJ whole genome shotgun (WGS) entry which is preliminary data.</text>
</comment>
<keyword evidence="9" id="KW-1185">Reference proteome</keyword>
<dbReference type="Pfam" id="PF01501">
    <property type="entry name" value="Glyco_transf_8"/>
    <property type="match status" value="1"/>
</dbReference>
<dbReference type="GO" id="GO:0015020">
    <property type="term" value="F:glucuronosyltransferase activity"/>
    <property type="evidence" value="ECO:0007669"/>
    <property type="project" value="TreeGrafter"/>
</dbReference>
<dbReference type="InterPro" id="IPR002495">
    <property type="entry name" value="Glyco_trans_8"/>
</dbReference>
<evidence type="ECO:0000256" key="3">
    <source>
        <dbReference type="ARBA" id="ARBA00022968"/>
    </source>
</evidence>
<keyword evidence="3" id="KW-0735">Signal-anchor</keyword>
<dbReference type="PANTHER" id="PTHR12270:SF25">
    <property type="entry name" value="GLYCOSYLTRANSFERASE-LIKE PROTEIN LARGE"/>
    <property type="match status" value="1"/>
</dbReference>
<keyword evidence="6" id="KW-0472">Membrane</keyword>
<accession>A0AAV5UXH8</accession>
<dbReference type="GO" id="GO:0042285">
    <property type="term" value="F:xylosyltransferase activity"/>
    <property type="evidence" value="ECO:0007669"/>
    <property type="project" value="TreeGrafter"/>
</dbReference>
<dbReference type="InterPro" id="IPR051292">
    <property type="entry name" value="Xyl/GlcA_transferase"/>
</dbReference>
<gene>
    <name evidence="8" type="ORF">PFISCL1PPCAC_2336</name>
</gene>
<name>A0AAV5UXH8_9BILA</name>
<dbReference type="Gene3D" id="3.90.550.10">
    <property type="entry name" value="Spore Coat Polysaccharide Biosynthesis Protein SpsA, Chain A"/>
    <property type="match status" value="1"/>
</dbReference>
<keyword evidence="5" id="KW-0333">Golgi apparatus</keyword>
<evidence type="ECO:0000256" key="2">
    <source>
        <dbReference type="ARBA" id="ARBA00022692"/>
    </source>
</evidence>
<dbReference type="EMBL" id="BTSY01000001">
    <property type="protein sequence ID" value="GMT11039.1"/>
    <property type="molecule type" value="Genomic_DNA"/>
</dbReference>
<dbReference type="GO" id="GO:0035269">
    <property type="term" value="P:protein O-linked glycosylation via mannose"/>
    <property type="evidence" value="ECO:0007669"/>
    <property type="project" value="TreeGrafter"/>
</dbReference>
<dbReference type="Proteomes" id="UP001432322">
    <property type="component" value="Unassembled WGS sequence"/>
</dbReference>
<evidence type="ECO:0000256" key="1">
    <source>
        <dbReference type="ARBA" id="ARBA00004323"/>
    </source>
</evidence>
<comment type="subcellular location">
    <subcellularLocation>
        <location evidence="1">Golgi apparatus membrane</location>
        <topology evidence="1">Single-pass type II membrane protein</topology>
    </subcellularLocation>
</comment>
<evidence type="ECO:0008006" key="10">
    <source>
        <dbReference type="Google" id="ProtNLM"/>
    </source>
</evidence>
<feature type="non-terminal residue" evidence="8">
    <location>
        <position position="222"/>
    </location>
</feature>
<keyword evidence="7" id="KW-0325">Glycoprotein</keyword>
<reference evidence="8" key="1">
    <citation type="submission" date="2023-10" db="EMBL/GenBank/DDBJ databases">
        <title>Genome assembly of Pristionchus species.</title>
        <authorList>
            <person name="Yoshida K."/>
            <person name="Sommer R.J."/>
        </authorList>
    </citation>
    <scope>NUCLEOTIDE SEQUENCE</scope>
    <source>
        <strain evidence="8">RS5133</strain>
    </source>
</reference>
<feature type="non-terminal residue" evidence="8">
    <location>
        <position position="1"/>
    </location>
</feature>
<proteinExistence type="predicted"/>
<evidence type="ECO:0000313" key="8">
    <source>
        <dbReference type="EMBL" id="GMT11039.1"/>
    </source>
</evidence>
<keyword evidence="2" id="KW-0812">Transmembrane</keyword>
<evidence type="ECO:0000256" key="6">
    <source>
        <dbReference type="ARBA" id="ARBA00023136"/>
    </source>
</evidence>
<dbReference type="PANTHER" id="PTHR12270">
    <property type="entry name" value="GLYCOSYLTRANSFERASE-RELATED"/>
    <property type="match status" value="1"/>
</dbReference>
<keyword evidence="4" id="KW-1133">Transmembrane helix</keyword>
<dbReference type="AlphaFoldDB" id="A0AAV5UXH8"/>
<organism evidence="8 9">
    <name type="scientific">Pristionchus fissidentatus</name>
    <dbReference type="NCBI Taxonomy" id="1538716"/>
    <lineage>
        <taxon>Eukaryota</taxon>
        <taxon>Metazoa</taxon>
        <taxon>Ecdysozoa</taxon>
        <taxon>Nematoda</taxon>
        <taxon>Chromadorea</taxon>
        <taxon>Rhabditida</taxon>
        <taxon>Rhabditina</taxon>
        <taxon>Diplogasteromorpha</taxon>
        <taxon>Diplogasteroidea</taxon>
        <taxon>Neodiplogasteridae</taxon>
        <taxon>Pristionchus</taxon>
    </lineage>
</organism>
<sequence>VLSTHHNGFGQIKLIIDQVLPIYVEKVILLDTDMILLGDVQDLQNYLDEMDRNGNLFATTEDMYKRTPSRLRYPHNGYGENTGTTLYNLKKMREEGWSEMWRAEADRLLRMLGPLAASEQDIFTSMAVYRPEVHLRLPCEYNFQMGTGALQTYCIPAKADFMKVKIPHWSGKAKWSEQTNYLPHFNNIYKCLQKIDGSRFQNAIGIDTRDPRTLLNVKAAAI</sequence>
<dbReference type="SUPFAM" id="SSF53448">
    <property type="entry name" value="Nucleotide-diphospho-sugar transferases"/>
    <property type="match status" value="1"/>
</dbReference>
<protein>
    <recommendedName>
        <fullName evidence="10">Glycosyltransferase</fullName>
    </recommendedName>
</protein>
<evidence type="ECO:0000313" key="9">
    <source>
        <dbReference type="Proteomes" id="UP001432322"/>
    </source>
</evidence>
<dbReference type="InterPro" id="IPR029044">
    <property type="entry name" value="Nucleotide-diphossugar_trans"/>
</dbReference>
<dbReference type="GO" id="GO:0000139">
    <property type="term" value="C:Golgi membrane"/>
    <property type="evidence" value="ECO:0007669"/>
    <property type="project" value="UniProtKB-SubCell"/>
</dbReference>